<dbReference type="Pfam" id="PF00392">
    <property type="entry name" value="GntR"/>
    <property type="match status" value="1"/>
</dbReference>
<dbReference type="RefSeq" id="WP_169188542.1">
    <property type="nucleotide sequence ID" value="NZ_JABBPK010000001.1"/>
</dbReference>
<evidence type="ECO:0000256" key="5">
    <source>
        <dbReference type="ARBA" id="ARBA00023015"/>
    </source>
</evidence>
<dbReference type="Gene3D" id="1.10.10.10">
    <property type="entry name" value="Winged helix-like DNA-binding domain superfamily/Winged helix DNA-binding domain"/>
    <property type="match status" value="1"/>
</dbReference>
<evidence type="ECO:0000313" key="9">
    <source>
        <dbReference type="EMBL" id="NMO77713.1"/>
    </source>
</evidence>
<comment type="cofactor">
    <cofactor evidence="1">
        <name>pyridoxal 5'-phosphate</name>
        <dbReference type="ChEBI" id="CHEBI:597326"/>
    </cofactor>
</comment>
<accession>A0A7Y0K8X4</accession>
<protein>
    <submittedName>
        <fullName evidence="9">PLP-dependent aminotransferase family protein</fullName>
    </submittedName>
</protein>
<feature type="domain" description="HTH gntR-type" evidence="8">
    <location>
        <begin position="13"/>
        <end position="81"/>
    </location>
</feature>
<dbReference type="PROSITE" id="PS50949">
    <property type="entry name" value="HTH_GNTR"/>
    <property type="match status" value="1"/>
</dbReference>
<dbReference type="Pfam" id="PF00155">
    <property type="entry name" value="Aminotran_1_2"/>
    <property type="match status" value="1"/>
</dbReference>
<keyword evidence="10" id="KW-1185">Reference proteome</keyword>
<dbReference type="SMART" id="SM00345">
    <property type="entry name" value="HTH_GNTR"/>
    <property type="match status" value="1"/>
</dbReference>
<dbReference type="InterPro" id="IPR015421">
    <property type="entry name" value="PyrdxlP-dep_Trfase_major"/>
</dbReference>
<evidence type="ECO:0000256" key="3">
    <source>
        <dbReference type="ARBA" id="ARBA00022576"/>
    </source>
</evidence>
<proteinExistence type="inferred from homology"/>
<name>A0A7Y0K8X4_9BACI</name>
<keyword evidence="6" id="KW-0238">DNA-binding</keyword>
<dbReference type="InterPro" id="IPR036388">
    <property type="entry name" value="WH-like_DNA-bd_sf"/>
</dbReference>
<evidence type="ECO:0000259" key="8">
    <source>
        <dbReference type="PROSITE" id="PS50949"/>
    </source>
</evidence>
<evidence type="ECO:0000256" key="1">
    <source>
        <dbReference type="ARBA" id="ARBA00001933"/>
    </source>
</evidence>
<reference evidence="9 10" key="1">
    <citation type="submission" date="2020-04" db="EMBL/GenBank/DDBJ databases">
        <title>Bacillus sp. UniB3 isolated from commercial digestive syrup.</title>
        <authorList>
            <person name="Thorat V."/>
            <person name="Kirdat K."/>
            <person name="Tiwarekar B."/>
            <person name="Yadav A."/>
        </authorList>
    </citation>
    <scope>NUCLEOTIDE SEQUENCE [LARGE SCALE GENOMIC DNA]</scope>
    <source>
        <strain evidence="9 10">UniB3</strain>
    </source>
</reference>
<dbReference type="InterPro" id="IPR036390">
    <property type="entry name" value="WH_DNA-bd_sf"/>
</dbReference>
<keyword evidence="9" id="KW-0808">Transferase</keyword>
<dbReference type="PANTHER" id="PTHR46577">
    <property type="entry name" value="HTH-TYPE TRANSCRIPTIONAL REGULATORY PROTEIN GABR"/>
    <property type="match status" value="1"/>
</dbReference>
<evidence type="ECO:0000256" key="6">
    <source>
        <dbReference type="ARBA" id="ARBA00023125"/>
    </source>
</evidence>
<comment type="caution">
    <text evidence="9">The sequence shown here is derived from an EMBL/GenBank/DDBJ whole genome shotgun (WGS) entry which is preliminary data.</text>
</comment>
<dbReference type="GO" id="GO:0003677">
    <property type="term" value="F:DNA binding"/>
    <property type="evidence" value="ECO:0007669"/>
    <property type="project" value="UniProtKB-KW"/>
</dbReference>
<keyword evidence="4" id="KW-0663">Pyridoxal phosphate</keyword>
<dbReference type="InterPro" id="IPR000524">
    <property type="entry name" value="Tscrpt_reg_HTH_GntR"/>
</dbReference>
<dbReference type="InterPro" id="IPR004839">
    <property type="entry name" value="Aminotransferase_I/II_large"/>
</dbReference>
<dbReference type="Proteomes" id="UP000588491">
    <property type="component" value="Unassembled WGS sequence"/>
</dbReference>
<dbReference type="EMBL" id="JABBPK010000001">
    <property type="protein sequence ID" value="NMO77713.1"/>
    <property type="molecule type" value="Genomic_DNA"/>
</dbReference>
<dbReference type="InterPro" id="IPR051446">
    <property type="entry name" value="HTH_trans_reg/aminotransferase"/>
</dbReference>
<dbReference type="AlphaFoldDB" id="A0A7Y0K8X4"/>
<gene>
    <name evidence="9" type="ORF">HHU08_11970</name>
</gene>
<keyword evidence="7" id="KW-0804">Transcription</keyword>
<sequence>MNIAIHLHTDSKEPVYMQLYYYFKTEILTGKIEAGTKLPSIRYVASFLQISKNTVIAAYQQLWMEGYVESKEKSGYVVVALPSYEYTATQTQVGHKQSQKVEENYLIDFQYGDIDMTNFPINAWKKTVKEVMEDKQFNWMMYGNKQGEILLREELVGYLYRSRGIQTTANQLIITAGTEHLIHLVLSLLEKNSLCIGMEEPGYDGVRNVFKERELPIYPIPVQEEAGHDFSALNSLCNLIYVTPSHQFPIGKIMSISKRIELLEWAEKVDGYILEDDYDSEFRFQGSPIPSMKAIDQQDRVIYMGTFSKAFLPSLRISYMILPDTLLEKWRKKSITESQSSSPLLQLALGLFIQKGEFERHIKRIRKVYERKYTFLVQCITKYMGDKVEIIGEKAGMHLLIRVPPKKEDVFITEAKKVGIKVYSTKPYYSQEREDYPLLLGFGGLKEKEVEEGIQHLAQVWFT</sequence>
<keyword evidence="5" id="KW-0805">Transcription regulation</keyword>
<evidence type="ECO:0000256" key="4">
    <source>
        <dbReference type="ARBA" id="ARBA00022898"/>
    </source>
</evidence>
<dbReference type="InterPro" id="IPR015424">
    <property type="entry name" value="PyrdxlP-dep_Trfase"/>
</dbReference>
<dbReference type="CDD" id="cd07377">
    <property type="entry name" value="WHTH_GntR"/>
    <property type="match status" value="1"/>
</dbReference>
<dbReference type="SUPFAM" id="SSF46785">
    <property type="entry name" value="Winged helix' DNA-binding domain"/>
    <property type="match status" value="1"/>
</dbReference>
<dbReference type="PANTHER" id="PTHR46577:SF1">
    <property type="entry name" value="HTH-TYPE TRANSCRIPTIONAL REGULATORY PROTEIN GABR"/>
    <property type="match status" value="1"/>
</dbReference>
<dbReference type="CDD" id="cd00609">
    <property type="entry name" value="AAT_like"/>
    <property type="match status" value="1"/>
</dbReference>
<dbReference type="GO" id="GO:0003700">
    <property type="term" value="F:DNA-binding transcription factor activity"/>
    <property type="evidence" value="ECO:0007669"/>
    <property type="project" value="InterPro"/>
</dbReference>
<comment type="similarity">
    <text evidence="2">In the C-terminal section; belongs to the class-I pyridoxal-phosphate-dependent aminotransferase family.</text>
</comment>
<keyword evidence="3 9" id="KW-0032">Aminotransferase</keyword>
<evidence type="ECO:0000313" key="10">
    <source>
        <dbReference type="Proteomes" id="UP000588491"/>
    </source>
</evidence>
<dbReference type="GO" id="GO:0030170">
    <property type="term" value="F:pyridoxal phosphate binding"/>
    <property type="evidence" value="ECO:0007669"/>
    <property type="project" value="InterPro"/>
</dbReference>
<dbReference type="GO" id="GO:0008483">
    <property type="term" value="F:transaminase activity"/>
    <property type="evidence" value="ECO:0007669"/>
    <property type="project" value="UniProtKB-KW"/>
</dbReference>
<dbReference type="SUPFAM" id="SSF53383">
    <property type="entry name" value="PLP-dependent transferases"/>
    <property type="match status" value="1"/>
</dbReference>
<evidence type="ECO:0000256" key="7">
    <source>
        <dbReference type="ARBA" id="ARBA00023163"/>
    </source>
</evidence>
<dbReference type="Gene3D" id="3.40.640.10">
    <property type="entry name" value="Type I PLP-dependent aspartate aminotransferase-like (Major domain)"/>
    <property type="match status" value="1"/>
</dbReference>
<organism evidence="9 10">
    <name type="scientific">Niallia alba</name>
    <dbReference type="NCBI Taxonomy" id="2729105"/>
    <lineage>
        <taxon>Bacteria</taxon>
        <taxon>Bacillati</taxon>
        <taxon>Bacillota</taxon>
        <taxon>Bacilli</taxon>
        <taxon>Bacillales</taxon>
        <taxon>Bacillaceae</taxon>
        <taxon>Niallia</taxon>
    </lineage>
</organism>
<evidence type="ECO:0000256" key="2">
    <source>
        <dbReference type="ARBA" id="ARBA00005384"/>
    </source>
</evidence>